<evidence type="ECO:0000313" key="6">
    <source>
        <dbReference type="EMBL" id="RCK69769.1"/>
    </source>
</evidence>
<feature type="binding site" evidence="5">
    <location>
        <position position="244"/>
    </location>
    <ligand>
        <name>Ca(2+)</name>
        <dbReference type="ChEBI" id="CHEBI:29108"/>
    </ligand>
</feature>
<keyword evidence="5" id="KW-0479">Metal-binding</keyword>
<dbReference type="GO" id="GO:0046872">
    <property type="term" value="F:metal ion binding"/>
    <property type="evidence" value="ECO:0007669"/>
    <property type="project" value="UniProtKB-KW"/>
</dbReference>
<dbReference type="PIRSF" id="PIRSF001227">
    <property type="entry name" value="Pen_acylase"/>
    <property type="match status" value="1"/>
</dbReference>
<reference evidence="6 7" key="1">
    <citation type="submission" date="2018-07" db="EMBL/GenBank/DDBJ databases">
        <title>Desertimonas flava gen. nov. sp. nov.</title>
        <authorList>
            <person name="Liu S."/>
        </authorList>
    </citation>
    <scope>NUCLEOTIDE SEQUENCE [LARGE SCALE GENOMIC DNA]</scope>
    <source>
        <strain evidence="6 7">16Sb5-5</strain>
    </source>
</reference>
<evidence type="ECO:0000256" key="3">
    <source>
        <dbReference type="ARBA" id="ARBA00023145"/>
    </source>
</evidence>
<dbReference type="SUPFAM" id="SSF56235">
    <property type="entry name" value="N-terminal nucleophile aminohydrolases (Ntn hydrolases)"/>
    <property type="match status" value="1"/>
</dbReference>
<keyword evidence="5" id="KW-0106">Calcium</keyword>
<keyword evidence="3" id="KW-0865">Zymogen</keyword>
<keyword evidence="2" id="KW-0378">Hydrolase</keyword>
<evidence type="ECO:0000256" key="2">
    <source>
        <dbReference type="ARBA" id="ARBA00022801"/>
    </source>
</evidence>
<keyword evidence="7" id="KW-1185">Reference proteome</keyword>
<evidence type="ECO:0000313" key="7">
    <source>
        <dbReference type="Proteomes" id="UP000252770"/>
    </source>
</evidence>
<dbReference type="Gene3D" id="1.10.1400.10">
    <property type="match status" value="1"/>
</dbReference>
<comment type="similarity">
    <text evidence="1">Belongs to the peptidase S45 family.</text>
</comment>
<evidence type="ECO:0000256" key="4">
    <source>
        <dbReference type="PIRSR" id="PIRSR001227-1"/>
    </source>
</evidence>
<proteinExistence type="inferred from homology"/>
<dbReference type="AlphaFoldDB" id="A0A367YW74"/>
<feature type="binding site" evidence="5">
    <location>
        <position position="247"/>
    </location>
    <ligand>
        <name>Ca(2+)</name>
        <dbReference type="ChEBI" id="CHEBI:29108"/>
    </ligand>
</feature>
<dbReference type="InterPro" id="IPR043147">
    <property type="entry name" value="Penicillin_amidase_A-knob"/>
</dbReference>
<dbReference type="Gene3D" id="3.60.20.10">
    <property type="entry name" value="Glutamine Phosphoribosylpyrophosphate, subunit 1, domain 1"/>
    <property type="match status" value="1"/>
</dbReference>
<dbReference type="InterPro" id="IPR029055">
    <property type="entry name" value="Ntn_hydrolases_N"/>
</dbReference>
<dbReference type="RefSeq" id="WP_114126528.1">
    <property type="nucleotide sequence ID" value="NZ_QOUI01000005.1"/>
</dbReference>
<evidence type="ECO:0000256" key="5">
    <source>
        <dbReference type="PIRSR" id="PIRSR001227-2"/>
    </source>
</evidence>
<evidence type="ECO:0000256" key="1">
    <source>
        <dbReference type="ARBA" id="ARBA00006586"/>
    </source>
</evidence>
<dbReference type="Pfam" id="PF01804">
    <property type="entry name" value="Penicil_amidase"/>
    <property type="match status" value="1"/>
</dbReference>
<sequence>MITEVRRDAWGIPHLQAPDVLALARLQGRVTAEDRVWQIELDRWRMEGRTAEWLGEAGLAWDVFARQVRLEATAREAYDRLGPETRAFVDAYVEGVNEGLPAAAAGSTELRRLGATDVRAWEPWTSLGLFWVAHVLFASFPTKLWRATVAERLGPEAVGLLGVEGETGSGSNAVAVAGRHTTSGRPLVAGDPHRLLEIPGVYAQVHLRCPGVDVHGFTFPGVPGVQHFAHAGPVAWGITNAMADYQDLYAERLRRVDDRWEAEGPDGWEPVDAHEETLTVRTPDPSTPSATTVTVTCLRTSRGPVVTGLEPPALDVHGAPTLSLRVPGQVLADLGFEALLPLLRARTVADVEAALEHWVEPVNSVVVADADGARHLLAGKVPDREDALTLHPGRAWVAGDAWRGWREMPRRDVPDVEVNANDRASGGGLGPEYAPPQRARRLRELVLASRPVTPEVARGWATDTRLGSVEVARPHLATAAVDGAAAALRDRLLAWDAHVDADSEEAAAFAAWRTALVHWLADQEPLAPLRTPTGHSPLFDRWLDLPARIGLAWETLLTRGSELGIDVLAGVRAALEEAAGTTGPWGERHRLVPLHGLDDPATPEVALSGDGNCVLATSSVPGVTDRCSRGPVARYVWDLADRTRSGWVVPFGAAGDPSSAHHHDQLPLWTAGQLVPLVEWDDVPTQEEHP</sequence>
<comment type="cofactor">
    <cofactor evidence="5">
        <name>Ca(2+)</name>
        <dbReference type="ChEBI" id="CHEBI:29108"/>
    </cofactor>
    <text evidence="5">Binds 1 Ca(2+) ion per dimer.</text>
</comment>
<dbReference type="Gene3D" id="1.10.439.10">
    <property type="entry name" value="Penicillin Amidohydrolase, domain 1"/>
    <property type="match status" value="1"/>
</dbReference>
<gene>
    <name evidence="6" type="ORF">DT076_10075</name>
</gene>
<dbReference type="PANTHER" id="PTHR34218:SF4">
    <property type="entry name" value="ACYL-HOMOSERINE LACTONE ACYLASE QUIP"/>
    <property type="match status" value="1"/>
</dbReference>
<dbReference type="PANTHER" id="PTHR34218">
    <property type="entry name" value="PEPTIDASE S45 PENICILLIN AMIDASE"/>
    <property type="match status" value="1"/>
</dbReference>
<dbReference type="EMBL" id="QOUI01000005">
    <property type="protein sequence ID" value="RCK69769.1"/>
    <property type="molecule type" value="Genomic_DNA"/>
</dbReference>
<dbReference type="InterPro" id="IPR043146">
    <property type="entry name" value="Penicillin_amidase_N_B-knob"/>
</dbReference>
<dbReference type="Proteomes" id="UP000252770">
    <property type="component" value="Unassembled WGS sequence"/>
</dbReference>
<comment type="caution">
    <text evidence="6">The sequence shown here is derived from an EMBL/GenBank/DDBJ whole genome shotgun (WGS) entry which is preliminary data.</text>
</comment>
<name>A0A367YW74_9ACTN</name>
<dbReference type="InterPro" id="IPR023343">
    <property type="entry name" value="Penicillin_amidase_dom1"/>
</dbReference>
<dbReference type="GO" id="GO:0017000">
    <property type="term" value="P:antibiotic biosynthetic process"/>
    <property type="evidence" value="ECO:0007669"/>
    <property type="project" value="InterPro"/>
</dbReference>
<accession>A0A367YW74</accession>
<dbReference type="InterPro" id="IPR014395">
    <property type="entry name" value="Pen/GL7ACA/AHL_acylase"/>
</dbReference>
<organism evidence="6 7">
    <name type="scientific">Desertihabitans brevis</name>
    <dbReference type="NCBI Taxonomy" id="2268447"/>
    <lineage>
        <taxon>Bacteria</taxon>
        <taxon>Bacillati</taxon>
        <taxon>Actinomycetota</taxon>
        <taxon>Actinomycetes</taxon>
        <taxon>Propionibacteriales</taxon>
        <taxon>Propionibacteriaceae</taxon>
        <taxon>Desertihabitans</taxon>
    </lineage>
</organism>
<protein>
    <submittedName>
        <fullName evidence="6">Penicillin acylase family protein</fullName>
    </submittedName>
</protein>
<feature type="active site" description="Nucleophile" evidence="4">
    <location>
        <position position="171"/>
    </location>
</feature>
<dbReference type="Gene3D" id="2.30.120.10">
    <property type="match status" value="1"/>
</dbReference>
<dbReference type="GO" id="GO:0016811">
    <property type="term" value="F:hydrolase activity, acting on carbon-nitrogen (but not peptide) bonds, in linear amides"/>
    <property type="evidence" value="ECO:0007669"/>
    <property type="project" value="InterPro"/>
</dbReference>
<dbReference type="InterPro" id="IPR002692">
    <property type="entry name" value="S45"/>
</dbReference>